<dbReference type="AlphaFoldDB" id="A0A222E6P4"/>
<dbReference type="Pfam" id="PF06226">
    <property type="entry name" value="DUF1007"/>
    <property type="match status" value="1"/>
</dbReference>
<name>A0A222E6P4_9RHOB</name>
<dbReference type="KEGG" id="aht:ANTHELSMS3_03139"/>
<dbReference type="GO" id="GO:0016301">
    <property type="term" value="F:kinase activity"/>
    <property type="evidence" value="ECO:0007669"/>
    <property type="project" value="UniProtKB-KW"/>
</dbReference>
<proteinExistence type="predicted"/>
<feature type="signal peptide" evidence="1">
    <location>
        <begin position="1"/>
        <end position="22"/>
    </location>
</feature>
<keyword evidence="2" id="KW-0808">Transferase</keyword>
<evidence type="ECO:0000313" key="2">
    <source>
        <dbReference type="EMBL" id="ASP21790.1"/>
    </source>
</evidence>
<reference evidence="2 3" key="1">
    <citation type="submission" date="2017-07" db="EMBL/GenBank/DDBJ databases">
        <title>Genome Sequence of Antarctobacter heliothermus Strain SMS3 Isolated from a culture of the Diatom Skeletonema marinoi.</title>
        <authorList>
            <person name="Topel M."/>
            <person name="Pinder M.I.M."/>
            <person name="Johansson O.N."/>
            <person name="Kourtchenko O."/>
            <person name="Godhe A."/>
            <person name="Clarke A.K."/>
        </authorList>
    </citation>
    <scope>NUCLEOTIDE SEQUENCE [LARGE SCALE GENOMIC DNA]</scope>
    <source>
        <strain evidence="2 3">SMS3</strain>
    </source>
</reference>
<evidence type="ECO:0000313" key="3">
    <source>
        <dbReference type="Proteomes" id="UP000203589"/>
    </source>
</evidence>
<keyword evidence="1" id="KW-0732">Signal</keyword>
<dbReference type="EMBL" id="CP022540">
    <property type="protein sequence ID" value="ASP21790.1"/>
    <property type="molecule type" value="Genomic_DNA"/>
</dbReference>
<protein>
    <submittedName>
        <fullName evidence="2">Polyphosphate kinase</fullName>
    </submittedName>
</protein>
<feature type="chain" id="PRO_5012939954" evidence="1">
    <location>
        <begin position="23"/>
        <end position="219"/>
    </location>
</feature>
<organism evidence="2 3">
    <name type="scientific">Antarctobacter heliothermus</name>
    <dbReference type="NCBI Taxonomy" id="74033"/>
    <lineage>
        <taxon>Bacteria</taxon>
        <taxon>Pseudomonadati</taxon>
        <taxon>Pseudomonadota</taxon>
        <taxon>Alphaproteobacteria</taxon>
        <taxon>Rhodobacterales</taxon>
        <taxon>Roseobacteraceae</taxon>
        <taxon>Antarctobacter</taxon>
    </lineage>
</organism>
<dbReference type="InterPro" id="IPR010412">
    <property type="entry name" value="DUF1007"/>
</dbReference>
<keyword evidence="3" id="KW-1185">Reference proteome</keyword>
<sequence>MTRQLVHRATPCALAFAMSASAAFAHPHVFIDGGVNFVVGPGHELEAIEVTWLYDEFETLYMLASHGMDLNAQGALDETDRQELVRRLSDWPADFDGSAHLTSRGEAVALDWPQNLDAELVDGRLQLTFDRILQDPIKMTEHAVEAAFFERTYFFDFTVTNTPEIRGLATGCAAEIIPFDPTAQDKALLDVLAKLSREETSDIENVGGFFADRIVVKCD</sequence>
<gene>
    <name evidence="2" type="ORF">ANTHELSMS3_03139</name>
</gene>
<evidence type="ECO:0000256" key="1">
    <source>
        <dbReference type="SAM" id="SignalP"/>
    </source>
</evidence>
<keyword evidence="2" id="KW-0418">Kinase</keyword>
<dbReference type="Proteomes" id="UP000203589">
    <property type="component" value="Chromosome"/>
</dbReference>
<accession>A0A222E6P4</accession>